<evidence type="ECO:0000313" key="4">
    <source>
        <dbReference type="Proteomes" id="UP001181313"/>
    </source>
</evidence>
<evidence type="ECO:0000259" key="2">
    <source>
        <dbReference type="Pfam" id="PF13546"/>
    </source>
</evidence>
<dbReference type="EMBL" id="JAVSGH010000111">
    <property type="protein sequence ID" value="MDT3728947.1"/>
    <property type="molecule type" value="Genomic_DNA"/>
</dbReference>
<name>A0ABU3I850_9ACTN</name>
<dbReference type="InterPro" id="IPR038721">
    <property type="entry name" value="IS701-like_DDE_dom"/>
</dbReference>
<comment type="caution">
    <text evidence="3">The sequence shown here is derived from an EMBL/GenBank/DDBJ whole genome shotgun (WGS) entry which is preliminary data.</text>
</comment>
<dbReference type="NCBIfam" id="NF041680">
    <property type="entry name" value="transp_NF041680"/>
    <property type="match status" value="1"/>
</dbReference>
<evidence type="ECO:0000256" key="1">
    <source>
        <dbReference type="SAM" id="MobiDB-lite"/>
    </source>
</evidence>
<proteinExistence type="predicted"/>
<reference evidence="3" key="1">
    <citation type="submission" date="2024-05" db="EMBL/GenBank/DDBJ databases">
        <title>30 novel species of actinomycetes from the DSMZ collection.</title>
        <authorList>
            <person name="Nouioui I."/>
        </authorList>
    </citation>
    <scope>NUCLEOTIDE SEQUENCE</scope>
    <source>
        <strain evidence="3">DSM 41972</strain>
    </source>
</reference>
<dbReference type="InterPro" id="IPR012337">
    <property type="entry name" value="RNaseH-like_sf"/>
</dbReference>
<dbReference type="RefSeq" id="WP_337675433.1">
    <property type="nucleotide sequence ID" value="NZ_JAVSGH010000111.1"/>
</dbReference>
<feature type="domain" description="Transposase IS701-like DDE" evidence="2">
    <location>
        <begin position="1"/>
        <end position="186"/>
    </location>
</feature>
<accession>A0ABU3I850</accession>
<keyword evidence="4" id="KW-1185">Reference proteome</keyword>
<sequence>DVTHWLRPDAPCSPDRLFCHVYGRSGRSSDQFVPGWPYSFVAALETGRTSWCQLLDAVRLGPDDDVAEVTAAQVRRVVTGLIDGGQWEAGDPDVLVVFDAGYDAPRMAYLLDGLPVEVLGRMRADRVMRKPVPATWTQPRTGGRPPKHGGEFRFAKPETWGEPDAVTVQVTDRYGTAQAMAFDRLHPKLTTRSAWIDHTGELPVIEGTVIRLSVDHLPGGQDPLPVWLWSSKTGMTGEDVDLRWQAFLRRFDLEHTFRMIKQTLGWTRPKLRTPEAADRWTWLVIAAHTQLRLARDAAADLRRPWEKPVAPSRLTPARVRRGFRNLRPHLHCPARAPKPSTPGPGRPVGSKNRHPATRHDVGKTTRRPGTIIERNRMKA</sequence>
<organism evidence="3 4">
    <name type="scientific">Streptomyces althioticus subsp. attaecolombicae</name>
    <dbReference type="NCBI Taxonomy" id="3075534"/>
    <lineage>
        <taxon>Bacteria</taxon>
        <taxon>Bacillati</taxon>
        <taxon>Actinomycetota</taxon>
        <taxon>Actinomycetes</taxon>
        <taxon>Kitasatosporales</taxon>
        <taxon>Streptomycetaceae</taxon>
        <taxon>Streptomyces</taxon>
        <taxon>Streptomyces althioticus group</taxon>
    </lineage>
</organism>
<dbReference type="SUPFAM" id="SSF53098">
    <property type="entry name" value="Ribonuclease H-like"/>
    <property type="match status" value="1"/>
</dbReference>
<protein>
    <submittedName>
        <fullName evidence="3">NF041680 family putative transposase</fullName>
    </submittedName>
</protein>
<dbReference type="Proteomes" id="UP001181313">
    <property type="component" value="Unassembled WGS sequence"/>
</dbReference>
<gene>
    <name evidence="3" type="ORF">ROS62_30435</name>
</gene>
<feature type="non-terminal residue" evidence="3">
    <location>
        <position position="1"/>
    </location>
</feature>
<feature type="non-terminal residue" evidence="3">
    <location>
        <position position="379"/>
    </location>
</feature>
<feature type="region of interest" description="Disordered" evidence="1">
    <location>
        <begin position="326"/>
        <end position="379"/>
    </location>
</feature>
<dbReference type="Pfam" id="PF13546">
    <property type="entry name" value="DDE_5"/>
    <property type="match status" value="1"/>
</dbReference>
<evidence type="ECO:0000313" key="3">
    <source>
        <dbReference type="EMBL" id="MDT3728947.1"/>
    </source>
</evidence>